<gene>
    <name evidence="1" type="ORF">CHARACLAT_027760</name>
</gene>
<comment type="caution">
    <text evidence="1">The sequence shown here is derived from an EMBL/GenBank/DDBJ whole genome shotgun (WGS) entry which is preliminary data.</text>
</comment>
<protein>
    <submittedName>
        <fullName evidence="1">Uncharacterized protein</fullName>
    </submittedName>
</protein>
<evidence type="ECO:0000313" key="2">
    <source>
        <dbReference type="Proteomes" id="UP001352852"/>
    </source>
</evidence>
<dbReference type="Proteomes" id="UP001352852">
    <property type="component" value="Unassembled WGS sequence"/>
</dbReference>
<dbReference type="EMBL" id="JAHUTJ010060946">
    <property type="protein sequence ID" value="MED6288552.1"/>
    <property type="molecule type" value="Genomic_DNA"/>
</dbReference>
<reference evidence="1 2" key="1">
    <citation type="submission" date="2021-06" db="EMBL/GenBank/DDBJ databases">
        <authorList>
            <person name="Palmer J.M."/>
        </authorList>
    </citation>
    <scope>NUCLEOTIDE SEQUENCE [LARGE SCALE GENOMIC DNA]</scope>
    <source>
        <strain evidence="1 2">CL_MEX2019</strain>
        <tissue evidence="1">Muscle</tissue>
    </source>
</reference>
<evidence type="ECO:0000313" key="1">
    <source>
        <dbReference type="EMBL" id="MED6288552.1"/>
    </source>
</evidence>
<organism evidence="1 2">
    <name type="scientific">Characodon lateralis</name>
    <dbReference type="NCBI Taxonomy" id="208331"/>
    <lineage>
        <taxon>Eukaryota</taxon>
        <taxon>Metazoa</taxon>
        <taxon>Chordata</taxon>
        <taxon>Craniata</taxon>
        <taxon>Vertebrata</taxon>
        <taxon>Euteleostomi</taxon>
        <taxon>Actinopterygii</taxon>
        <taxon>Neopterygii</taxon>
        <taxon>Teleostei</taxon>
        <taxon>Neoteleostei</taxon>
        <taxon>Acanthomorphata</taxon>
        <taxon>Ovalentaria</taxon>
        <taxon>Atherinomorphae</taxon>
        <taxon>Cyprinodontiformes</taxon>
        <taxon>Goodeidae</taxon>
        <taxon>Characodon</taxon>
    </lineage>
</organism>
<keyword evidence="2" id="KW-1185">Reference proteome</keyword>
<accession>A0ABU7EMU2</accession>
<name>A0ABU7EMU2_9TELE</name>
<proteinExistence type="predicted"/>
<feature type="non-terminal residue" evidence="1">
    <location>
        <position position="1"/>
    </location>
</feature>
<sequence>TGGCVLSLQCKVGEVCEEVLQVPLVNMLLEEALAVWAQHCMSATERRRRILTRSLHSSTVRATTAMQKLLKHPFMRDVYYSEKIEYKVDVSLPQYFSLPRTVSIPVKEDTNVPWETSAGTDTNLKYKNTKITTCLRFILCRRVRVPWFCAELIFFRHGYVCKNKTE</sequence>